<dbReference type="InterPro" id="IPR052917">
    <property type="entry name" value="Stress-Dev_Protein"/>
</dbReference>
<comment type="caution">
    <text evidence="2">The sequence shown here is derived from an EMBL/GenBank/DDBJ whole genome shotgun (WGS) entry which is preliminary data.</text>
</comment>
<evidence type="ECO:0000259" key="1">
    <source>
        <dbReference type="Pfam" id="PF16242"/>
    </source>
</evidence>
<gene>
    <name evidence="2" type="ORF">ACFQS8_13750</name>
</gene>
<sequence>MADIDKLETAPKEQLWKHIRDVRCVMLGSPDPNQHMQPMTPQIEEETQEIWFFASKSSELVQTLDVGAHTVHMCVVEKDYQACLQGALRVELNSHILDRHWNSVVAAWFEGGKSDPDLTMLCFRPQNASIWASSQNPITFAYEIAKANMKDKTPDIGSRANVDF</sequence>
<name>A0ABW2IP75_9PROT</name>
<dbReference type="Proteomes" id="UP001596492">
    <property type="component" value="Unassembled WGS sequence"/>
</dbReference>
<dbReference type="PANTHER" id="PTHR34818">
    <property type="entry name" value="PROTEIN BLI-3"/>
    <property type="match status" value="1"/>
</dbReference>
<protein>
    <submittedName>
        <fullName evidence="2">Pyridoxamine 5'-phosphate oxidase family protein</fullName>
    </submittedName>
</protein>
<dbReference type="EMBL" id="JBHTBR010000005">
    <property type="protein sequence ID" value="MFC7292691.1"/>
    <property type="molecule type" value="Genomic_DNA"/>
</dbReference>
<dbReference type="Pfam" id="PF16242">
    <property type="entry name" value="Pyrid_ox_like"/>
    <property type="match status" value="1"/>
</dbReference>
<evidence type="ECO:0000313" key="3">
    <source>
        <dbReference type="Proteomes" id="UP001596492"/>
    </source>
</evidence>
<keyword evidence="3" id="KW-1185">Reference proteome</keyword>
<reference evidence="3" key="1">
    <citation type="journal article" date="2019" name="Int. J. Syst. Evol. Microbiol.">
        <title>The Global Catalogue of Microorganisms (GCM) 10K type strain sequencing project: providing services to taxonomists for standard genome sequencing and annotation.</title>
        <authorList>
            <consortium name="The Broad Institute Genomics Platform"/>
            <consortium name="The Broad Institute Genome Sequencing Center for Infectious Disease"/>
            <person name="Wu L."/>
            <person name="Ma J."/>
        </authorList>
    </citation>
    <scope>NUCLEOTIDE SEQUENCE [LARGE SCALE GENOMIC DNA]</scope>
    <source>
        <strain evidence="3">CCUG 51308</strain>
    </source>
</reference>
<dbReference type="SUPFAM" id="SSF50475">
    <property type="entry name" value="FMN-binding split barrel"/>
    <property type="match status" value="1"/>
</dbReference>
<evidence type="ECO:0000313" key="2">
    <source>
        <dbReference type="EMBL" id="MFC7292691.1"/>
    </source>
</evidence>
<proteinExistence type="predicted"/>
<organism evidence="2 3">
    <name type="scientific">Hirschia litorea</name>
    <dbReference type="NCBI Taxonomy" id="1199156"/>
    <lineage>
        <taxon>Bacteria</taxon>
        <taxon>Pseudomonadati</taxon>
        <taxon>Pseudomonadota</taxon>
        <taxon>Alphaproteobacteria</taxon>
        <taxon>Hyphomonadales</taxon>
        <taxon>Hyphomonadaceae</taxon>
        <taxon>Hirschia</taxon>
    </lineage>
</organism>
<accession>A0ABW2IP75</accession>
<dbReference type="RefSeq" id="WP_382168329.1">
    <property type="nucleotide sequence ID" value="NZ_JBHTBR010000005.1"/>
</dbReference>
<dbReference type="InterPro" id="IPR012349">
    <property type="entry name" value="Split_barrel_FMN-bd"/>
</dbReference>
<dbReference type="Gene3D" id="2.30.110.10">
    <property type="entry name" value="Electron Transport, Fmn-binding Protein, Chain A"/>
    <property type="match status" value="1"/>
</dbReference>
<dbReference type="InterPro" id="IPR038725">
    <property type="entry name" value="YdaG_split_barrel_FMN-bd"/>
</dbReference>
<dbReference type="PANTHER" id="PTHR34818:SF1">
    <property type="entry name" value="PROTEIN BLI-3"/>
    <property type="match status" value="1"/>
</dbReference>
<feature type="domain" description="General stress protein FMN-binding split barrel" evidence="1">
    <location>
        <begin position="12"/>
        <end position="155"/>
    </location>
</feature>